<evidence type="ECO:0000259" key="3">
    <source>
        <dbReference type="Pfam" id="PF00303"/>
    </source>
</evidence>
<keyword evidence="1" id="KW-0489">Methyltransferase</keyword>
<dbReference type="InterPro" id="IPR036926">
    <property type="entry name" value="Thymidate_synth/dCMP_Mease_sf"/>
</dbReference>
<dbReference type="GO" id="GO:0005829">
    <property type="term" value="C:cytosol"/>
    <property type="evidence" value="ECO:0007669"/>
    <property type="project" value="TreeGrafter"/>
</dbReference>
<dbReference type="PANTHER" id="PTHR11548:SF1">
    <property type="entry name" value="THYMIDYLATE SYNTHASE 1"/>
    <property type="match status" value="1"/>
</dbReference>
<dbReference type="PANTHER" id="PTHR11548">
    <property type="entry name" value="THYMIDYLATE SYNTHASE 1"/>
    <property type="match status" value="1"/>
</dbReference>
<dbReference type="Pfam" id="PF00303">
    <property type="entry name" value="Thymidylat_synt"/>
    <property type="match status" value="1"/>
</dbReference>
<sequence>MAITNWPIYYKDNLVFGNPKSEVAILTLWTPVVKITEKLDKKLFSVVGQLYSKDGINYVIRNIIANPVIRYLIICGQDNSGSGGALIDFFKKGVDEDYNIKDNSFSLIHKEIPLEFLENLRKSVQIKDLRGVSDVNRIVKEINSCQPIGRPFGAPKIFPEHKEENIPIFPNEGSVFKINDKYIGSAWLRILKTILKFGAINKSWYGNEVKEIYNIAAVVSEENPLFPKMFPYLRVSKEDIDKYQASVMKGEKGDEVYTYGERLWNYKGINQVDEVIIPYLKKYPSDRAALAVVFDMTNDHKASRAPCMCLVQATTLKNKLNLTAYFRSHAMFSGWVLNAFGLRRLQLHIAQKLSKEIGLLTIFSNCAHIYDNEWQVAREIVEKYGDTLSKNPLDPRGYFVINTQNGEIILKHYSPEGQFLQEFRQNGKEEKAAMKMYYKLITAEAISEISHAFDLGVELEKAEIAVKNDLKYTQDKELFYGKK</sequence>
<accession>A0A2H9T0Z6</accession>
<keyword evidence="2" id="KW-0808">Transferase</keyword>
<dbReference type="InterPro" id="IPR023451">
    <property type="entry name" value="Thymidate_synth/dCMP_Mease_dom"/>
</dbReference>
<dbReference type="GO" id="GO:0004799">
    <property type="term" value="F:thymidylate synthase activity"/>
    <property type="evidence" value="ECO:0007669"/>
    <property type="project" value="TreeGrafter"/>
</dbReference>
<name>A0A2H9T0Z6_9BACT</name>
<gene>
    <name evidence="4" type="ORF">COU98_02300</name>
</gene>
<evidence type="ECO:0000256" key="2">
    <source>
        <dbReference type="ARBA" id="ARBA00022679"/>
    </source>
</evidence>
<dbReference type="Pfam" id="PF04208">
    <property type="entry name" value="MtrA"/>
    <property type="match status" value="1"/>
</dbReference>
<organism evidence="4 5">
    <name type="scientific">Candidatus Staskawiczbacteria bacterium CG10_big_fil_rev_8_21_14_0_10_38_10</name>
    <dbReference type="NCBI Taxonomy" id="1974891"/>
    <lineage>
        <taxon>Bacteria</taxon>
        <taxon>Candidatus Staskawicziibacteriota</taxon>
    </lineage>
</organism>
<feature type="domain" description="Thymidylate synthase/dCMP hydroxymethylase" evidence="3">
    <location>
        <begin position="253"/>
        <end position="417"/>
    </location>
</feature>
<dbReference type="InterPro" id="IPR045097">
    <property type="entry name" value="Thymidate_synth/dCMP_Mease"/>
</dbReference>
<proteinExistence type="predicted"/>
<dbReference type="GO" id="GO:0006231">
    <property type="term" value="P:dTMP biosynthetic process"/>
    <property type="evidence" value="ECO:0007669"/>
    <property type="project" value="TreeGrafter"/>
</dbReference>
<dbReference type="Proteomes" id="UP000236946">
    <property type="component" value="Unassembled WGS sequence"/>
</dbReference>
<evidence type="ECO:0000256" key="1">
    <source>
        <dbReference type="ARBA" id="ARBA00022603"/>
    </source>
</evidence>
<dbReference type="EMBL" id="PFEN01000044">
    <property type="protein sequence ID" value="PJE69403.1"/>
    <property type="molecule type" value="Genomic_DNA"/>
</dbReference>
<dbReference type="GO" id="GO:0032259">
    <property type="term" value="P:methylation"/>
    <property type="evidence" value="ECO:0007669"/>
    <property type="project" value="UniProtKB-KW"/>
</dbReference>
<protein>
    <recommendedName>
        <fullName evidence="3">Thymidylate synthase/dCMP hydroxymethylase domain-containing protein</fullName>
    </recommendedName>
</protein>
<evidence type="ECO:0000313" key="5">
    <source>
        <dbReference type="Proteomes" id="UP000236946"/>
    </source>
</evidence>
<comment type="caution">
    <text evidence="4">The sequence shown here is derived from an EMBL/GenBank/DDBJ whole genome shotgun (WGS) entry which is preliminary data.</text>
</comment>
<dbReference type="AlphaFoldDB" id="A0A2H9T0Z6"/>
<dbReference type="SUPFAM" id="SSF55831">
    <property type="entry name" value="Thymidylate synthase/dCMP hydroxymethylase"/>
    <property type="match status" value="1"/>
</dbReference>
<dbReference type="Gene3D" id="3.30.572.10">
    <property type="entry name" value="Thymidylate synthase/dCMP hydroxymethylase domain"/>
    <property type="match status" value="1"/>
</dbReference>
<evidence type="ECO:0000313" key="4">
    <source>
        <dbReference type="EMBL" id="PJE69403.1"/>
    </source>
</evidence>
<reference evidence="5" key="1">
    <citation type="submission" date="2017-09" db="EMBL/GenBank/DDBJ databases">
        <title>Depth-based differentiation of microbial function through sediment-hosted aquifers and enrichment of novel symbionts in the deep terrestrial subsurface.</title>
        <authorList>
            <person name="Probst A.J."/>
            <person name="Ladd B."/>
            <person name="Jarett J.K."/>
            <person name="Geller-Mcgrath D.E."/>
            <person name="Sieber C.M.K."/>
            <person name="Emerson J.B."/>
            <person name="Anantharaman K."/>
            <person name="Thomas B.C."/>
            <person name="Malmstrom R."/>
            <person name="Stieglmeier M."/>
            <person name="Klingl A."/>
            <person name="Woyke T."/>
            <person name="Ryan C.M."/>
            <person name="Banfield J.F."/>
        </authorList>
    </citation>
    <scope>NUCLEOTIDE SEQUENCE [LARGE SCALE GENOMIC DNA]</scope>
</reference>
<dbReference type="InterPro" id="IPR030688">
    <property type="entry name" value="MeTrfase_MtrA/MtxA"/>
</dbReference>